<organism evidence="1 2">
    <name type="scientific">Escallonia herrerae</name>
    <dbReference type="NCBI Taxonomy" id="1293975"/>
    <lineage>
        <taxon>Eukaryota</taxon>
        <taxon>Viridiplantae</taxon>
        <taxon>Streptophyta</taxon>
        <taxon>Embryophyta</taxon>
        <taxon>Tracheophyta</taxon>
        <taxon>Spermatophyta</taxon>
        <taxon>Magnoliopsida</taxon>
        <taxon>eudicotyledons</taxon>
        <taxon>Gunneridae</taxon>
        <taxon>Pentapetalae</taxon>
        <taxon>asterids</taxon>
        <taxon>campanulids</taxon>
        <taxon>Escalloniales</taxon>
        <taxon>Escalloniaceae</taxon>
        <taxon>Escallonia</taxon>
    </lineage>
</organism>
<reference evidence="1" key="1">
    <citation type="submission" date="2022-12" db="EMBL/GenBank/DDBJ databases">
        <title>Draft genome assemblies for two species of Escallonia (Escalloniales).</title>
        <authorList>
            <person name="Chanderbali A."/>
            <person name="Dervinis C."/>
            <person name="Anghel I."/>
            <person name="Soltis D."/>
            <person name="Soltis P."/>
            <person name="Zapata F."/>
        </authorList>
    </citation>
    <scope>NUCLEOTIDE SEQUENCE</scope>
    <source>
        <strain evidence="1">UCBG64.0493</strain>
        <tissue evidence="1">Leaf</tissue>
    </source>
</reference>
<keyword evidence="2" id="KW-1185">Reference proteome</keyword>
<name>A0AA88W9N3_9ASTE</name>
<dbReference type="AlphaFoldDB" id="A0AA88W9N3"/>
<accession>A0AA88W9N3</accession>
<evidence type="ECO:0000313" key="2">
    <source>
        <dbReference type="Proteomes" id="UP001188597"/>
    </source>
</evidence>
<comment type="caution">
    <text evidence="1">The sequence shown here is derived from an EMBL/GenBank/DDBJ whole genome shotgun (WGS) entry which is preliminary data.</text>
</comment>
<sequence length="133" mass="15673">MGCGWIFNDNLLKIRVKRCVRTAIKLRKKYFYKDSKAGRLLCFGYHDGYFLQWEYTSRYSKRRQTYQMKSISGRKVQDVSTRNGSGAAIFDDKLDFVNDLESAETRVLRCNFLRIWTIEENRCITALGSESKK</sequence>
<dbReference type="Proteomes" id="UP001188597">
    <property type="component" value="Unassembled WGS sequence"/>
</dbReference>
<protein>
    <submittedName>
        <fullName evidence="1">Uncharacterized protein</fullName>
    </submittedName>
</protein>
<evidence type="ECO:0000313" key="1">
    <source>
        <dbReference type="EMBL" id="KAK3022524.1"/>
    </source>
</evidence>
<dbReference type="EMBL" id="JAVXUP010000706">
    <property type="protein sequence ID" value="KAK3022524.1"/>
    <property type="molecule type" value="Genomic_DNA"/>
</dbReference>
<proteinExistence type="predicted"/>
<gene>
    <name evidence="1" type="ORF">RJ639_046740</name>
</gene>